<gene>
    <name evidence="7" type="ORF">B7463_g7058</name>
</gene>
<dbReference type="SUPFAM" id="SSF103473">
    <property type="entry name" value="MFS general substrate transporter"/>
    <property type="match status" value="1"/>
</dbReference>
<feature type="transmembrane region" description="Helical" evidence="6">
    <location>
        <begin position="383"/>
        <end position="405"/>
    </location>
</feature>
<keyword evidence="8" id="KW-1185">Reference proteome</keyword>
<feature type="transmembrane region" description="Helical" evidence="6">
    <location>
        <begin position="352"/>
        <end position="371"/>
    </location>
</feature>
<feature type="transmembrane region" description="Helical" evidence="6">
    <location>
        <begin position="322"/>
        <end position="340"/>
    </location>
</feature>
<proteinExistence type="predicted"/>
<dbReference type="Gene3D" id="1.20.1250.20">
    <property type="entry name" value="MFS general substrate transporter like domains"/>
    <property type="match status" value="1"/>
</dbReference>
<feature type="transmembrane region" description="Helical" evidence="6">
    <location>
        <begin position="135"/>
        <end position="163"/>
    </location>
</feature>
<comment type="caution">
    <text evidence="7">The sequence shown here is derived from an EMBL/GenBank/DDBJ whole genome shotgun (WGS) entry which is preliminary data.</text>
</comment>
<dbReference type="PANTHER" id="PTHR43791">
    <property type="entry name" value="PERMEASE-RELATED"/>
    <property type="match status" value="1"/>
</dbReference>
<evidence type="ECO:0000256" key="4">
    <source>
        <dbReference type="ARBA" id="ARBA00022989"/>
    </source>
</evidence>
<accession>A0A3E2H7L9</accession>
<evidence type="ECO:0000256" key="1">
    <source>
        <dbReference type="ARBA" id="ARBA00004141"/>
    </source>
</evidence>
<feature type="non-terminal residue" evidence="7">
    <location>
        <position position="440"/>
    </location>
</feature>
<organism evidence="7 8">
    <name type="scientific">Scytalidium lignicola</name>
    <name type="common">Hyphomycete</name>
    <dbReference type="NCBI Taxonomy" id="5539"/>
    <lineage>
        <taxon>Eukaryota</taxon>
        <taxon>Fungi</taxon>
        <taxon>Dikarya</taxon>
        <taxon>Ascomycota</taxon>
        <taxon>Pezizomycotina</taxon>
        <taxon>Leotiomycetes</taxon>
        <taxon>Leotiomycetes incertae sedis</taxon>
        <taxon>Scytalidium</taxon>
    </lineage>
</organism>
<dbReference type="OrthoDB" id="2985014at2759"/>
<dbReference type="Proteomes" id="UP000258309">
    <property type="component" value="Unassembled WGS sequence"/>
</dbReference>
<evidence type="ECO:0000256" key="5">
    <source>
        <dbReference type="ARBA" id="ARBA00023136"/>
    </source>
</evidence>
<dbReference type="PANTHER" id="PTHR43791:SF36">
    <property type="entry name" value="TRANSPORTER, PUTATIVE (AFU_ORTHOLOGUE AFUA_6G08340)-RELATED"/>
    <property type="match status" value="1"/>
</dbReference>
<evidence type="ECO:0000313" key="7">
    <source>
        <dbReference type="EMBL" id="RFU29271.1"/>
    </source>
</evidence>
<dbReference type="GO" id="GO:0016020">
    <property type="term" value="C:membrane"/>
    <property type="evidence" value="ECO:0007669"/>
    <property type="project" value="UniProtKB-SubCell"/>
</dbReference>
<feature type="transmembrane region" description="Helical" evidence="6">
    <location>
        <begin position="417"/>
        <end position="434"/>
    </location>
</feature>
<keyword evidence="5 6" id="KW-0472">Membrane</keyword>
<keyword evidence="4 6" id="KW-1133">Transmembrane helix</keyword>
<feature type="transmembrane region" description="Helical" evidence="6">
    <location>
        <begin position="108"/>
        <end position="128"/>
    </location>
</feature>
<feature type="transmembrane region" description="Helical" evidence="6">
    <location>
        <begin position="287"/>
        <end position="310"/>
    </location>
</feature>
<comment type="subcellular location">
    <subcellularLocation>
        <location evidence="1">Membrane</location>
        <topology evidence="1">Multi-pass membrane protein</topology>
    </subcellularLocation>
</comment>
<reference evidence="7 8" key="1">
    <citation type="submission" date="2018-05" db="EMBL/GenBank/DDBJ databases">
        <title>Draft genome sequence of Scytalidium lignicola DSM 105466, a ubiquitous saprotrophic fungus.</title>
        <authorList>
            <person name="Buettner E."/>
            <person name="Gebauer A.M."/>
            <person name="Hofrichter M."/>
            <person name="Liers C."/>
            <person name="Kellner H."/>
        </authorList>
    </citation>
    <scope>NUCLEOTIDE SEQUENCE [LARGE SCALE GENOMIC DNA]</scope>
    <source>
        <strain evidence="7 8">DSM 105466</strain>
    </source>
</reference>
<feature type="non-terminal residue" evidence="7">
    <location>
        <position position="1"/>
    </location>
</feature>
<evidence type="ECO:0000256" key="6">
    <source>
        <dbReference type="SAM" id="Phobius"/>
    </source>
</evidence>
<sequence length="440" mass="49151">MAGFRQEADALEFEGAYIGSWGFKNILKPSKDGDGQYDTSEDRIERLYTVTPDWETREERALVRKLDYRVLAPCGKHLVHFRNVKILQKGSPDSLEISLHLVGYDFNWAVSIAYFVVTAMLIPSTLLMKRISAKIFFPLCMILWGAIIMSMSGCTNPGGLFAARFFLGVPEAGYKPSERAIRIGIFYSSNSIAQAISGFLAVGINKLNGWGGLKSWQWVFIIEGAMSIVLAIPIYFILLTFPEDSKALSERERYIAINRFGRGSTRKTDVSWDTMAFIRIIARPSTYAFFLSYICIAIAAVAQATFLPTILSSLMKFSVQKANVYTAIVNVVAVPLYWTYPLHSDWTRERMWHFIIPVLASIPCYAVWTYVSVHREETSISNISMYGMAFLGQLLLLAQPVLLSYRSSTLYGAAEQAVGTSTAVAALSIASIIAPQARLY</sequence>
<protein>
    <recommendedName>
        <fullName evidence="9">Major facilitator superfamily (MFS) profile domain-containing protein</fullName>
    </recommendedName>
</protein>
<evidence type="ECO:0000256" key="3">
    <source>
        <dbReference type="ARBA" id="ARBA00022692"/>
    </source>
</evidence>
<feature type="transmembrane region" description="Helical" evidence="6">
    <location>
        <begin position="216"/>
        <end position="238"/>
    </location>
</feature>
<dbReference type="OMA" id="TMAFIRI"/>
<keyword evidence="2" id="KW-0813">Transport</keyword>
<dbReference type="GO" id="GO:0022857">
    <property type="term" value="F:transmembrane transporter activity"/>
    <property type="evidence" value="ECO:0007669"/>
    <property type="project" value="InterPro"/>
</dbReference>
<name>A0A3E2H7L9_SCYLI</name>
<dbReference type="AlphaFoldDB" id="A0A3E2H7L9"/>
<evidence type="ECO:0000313" key="8">
    <source>
        <dbReference type="Proteomes" id="UP000258309"/>
    </source>
</evidence>
<feature type="transmembrane region" description="Helical" evidence="6">
    <location>
        <begin position="183"/>
        <end position="204"/>
    </location>
</feature>
<keyword evidence="3 6" id="KW-0812">Transmembrane</keyword>
<evidence type="ECO:0008006" key="9">
    <source>
        <dbReference type="Google" id="ProtNLM"/>
    </source>
</evidence>
<dbReference type="InterPro" id="IPR036259">
    <property type="entry name" value="MFS_trans_sf"/>
</dbReference>
<dbReference type="EMBL" id="NCSJ02000134">
    <property type="protein sequence ID" value="RFU29271.1"/>
    <property type="molecule type" value="Genomic_DNA"/>
</dbReference>
<dbReference type="InterPro" id="IPR011701">
    <property type="entry name" value="MFS"/>
</dbReference>
<evidence type="ECO:0000256" key="2">
    <source>
        <dbReference type="ARBA" id="ARBA00022448"/>
    </source>
</evidence>
<dbReference type="Pfam" id="PF07690">
    <property type="entry name" value="MFS_1"/>
    <property type="match status" value="1"/>
</dbReference>